<dbReference type="PANTHER" id="PTHR42103">
    <property type="entry name" value="ALPHA/BETA-HYDROLASES SUPERFAMILY PROTEIN"/>
    <property type="match status" value="1"/>
</dbReference>
<dbReference type="STRING" id="1095629.A0A0C9WWI6"/>
<keyword evidence="3" id="KW-1185">Reference proteome</keyword>
<gene>
    <name evidence="2" type="ORF">K443DRAFT_618900</name>
</gene>
<reference evidence="2 3" key="1">
    <citation type="submission" date="2014-04" db="EMBL/GenBank/DDBJ databases">
        <authorList>
            <consortium name="DOE Joint Genome Institute"/>
            <person name="Kuo A."/>
            <person name="Kohler A."/>
            <person name="Nagy L.G."/>
            <person name="Floudas D."/>
            <person name="Copeland A."/>
            <person name="Barry K.W."/>
            <person name="Cichocki N."/>
            <person name="Veneault-Fourrey C."/>
            <person name="LaButti K."/>
            <person name="Lindquist E.A."/>
            <person name="Lipzen A."/>
            <person name="Lundell T."/>
            <person name="Morin E."/>
            <person name="Murat C."/>
            <person name="Sun H."/>
            <person name="Tunlid A."/>
            <person name="Henrissat B."/>
            <person name="Grigoriev I.V."/>
            <person name="Hibbett D.S."/>
            <person name="Martin F."/>
            <person name="Nordberg H.P."/>
            <person name="Cantor M.N."/>
            <person name="Hua S.X."/>
        </authorList>
    </citation>
    <scope>NUCLEOTIDE SEQUENCE [LARGE SCALE GENOMIC DNA]</scope>
    <source>
        <strain evidence="2 3">LaAM-08-1</strain>
    </source>
</reference>
<dbReference type="Proteomes" id="UP000054477">
    <property type="component" value="Unassembled WGS sequence"/>
</dbReference>
<dbReference type="HOGENOM" id="CLU_1768410_0_0_1"/>
<dbReference type="PANTHER" id="PTHR42103:SF2">
    <property type="entry name" value="AB HYDROLASE-1 DOMAIN-CONTAINING PROTEIN"/>
    <property type="match status" value="1"/>
</dbReference>
<feature type="non-terminal residue" evidence="2">
    <location>
        <position position="1"/>
    </location>
</feature>
<dbReference type="EMBL" id="KN839518">
    <property type="protein sequence ID" value="KIJ89671.1"/>
    <property type="molecule type" value="Genomic_DNA"/>
</dbReference>
<protein>
    <recommendedName>
        <fullName evidence="1">AB hydrolase-1 domain-containing protein</fullName>
    </recommendedName>
</protein>
<evidence type="ECO:0000313" key="2">
    <source>
        <dbReference type="EMBL" id="KIJ89671.1"/>
    </source>
</evidence>
<reference evidence="3" key="2">
    <citation type="submission" date="2015-01" db="EMBL/GenBank/DDBJ databases">
        <title>Evolutionary Origins and Diversification of the Mycorrhizal Mutualists.</title>
        <authorList>
            <consortium name="DOE Joint Genome Institute"/>
            <consortium name="Mycorrhizal Genomics Consortium"/>
            <person name="Kohler A."/>
            <person name="Kuo A."/>
            <person name="Nagy L.G."/>
            <person name="Floudas D."/>
            <person name="Copeland A."/>
            <person name="Barry K.W."/>
            <person name="Cichocki N."/>
            <person name="Veneault-Fourrey C."/>
            <person name="LaButti K."/>
            <person name="Lindquist E.A."/>
            <person name="Lipzen A."/>
            <person name="Lundell T."/>
            <person name="Morin E."/>
            <person name="Murat C."/>
            <person name="Riley R."/>
            <person name="Ohm R."/>
            <person name="Sun H."/>
            <person name="Tunlid A."/>
            <person name="Henrissat B."/>
            <person name="Grigoriev I.V."/>
            <person name="Hibbett D.S."/>
            <person name="Martin F."/>
        </authorList>
    </citation>
    <scope>NUCLEOTIDE SEQUENCE [LARGE SCALE GENOMIC DNA]</scope>
    <source>
        <strain evidence="3">LaAM-08-1</strain>
    </source>
</reference>
<dbReference type="InterPro" id="IPR029058">
    <property type="entry name" value="AB_hydrolase_fold"/>
</dbReference>
<dbReference type="AlphaFoldDB" id="A0A0C9WWI6"/>
<feature type="domain" description="AB hydrolase-1" evidence="1">
    <location>
        <begin position="58"/>
        <end position="123"/>
    </location>
</feature>
<dbReference type="InterPro" id="IPR000073">
    <property type="entry name" value="AB_hydrolase_1"/>
</dbReference>
<dbReference type="OrthoDB" id="10260961at2759"/>
<dbReference type="Gene3D" id="3.40.50.1820">
    <property type="entry name" value="alpha/beta hydrolase"/>
    <property type="match status" value="1"/>
</dbReference>
<dbReference type="SUPFAM" id="SSF53474">
    <property type="entry name" value="alpha/beta-Hydrolases"/>
    <property type="match status" value="1"/>
</dbReference>
<dbReference type="Pfam" id="PF00561">
    <property type="entry name" value="Abhydrolase_1"/>
    <property type="match status" value="1"/>
</dbReference>
<evidence type="ECO:0000313" key="3">
    <source>
        <dbReference type="Proteomes" id="UP000054477"/>
    </source>
</evidence>
<accession>A0A0C9WWI6</accession>
<evidence type="ECO:0000259" key="1">
    <source>
        <dbReference type="Pfam" id="PF00561"/>
    </source>
</evidence>
<name>A0A0C9WWI6_9AGAR</name>
<organism evidence="2 3">
    <name type="scientific">Laccaria amethystina LaAM-08-1</name>
    <dbReference type="NCBI Taxonomy" id="1095629"/>
    <lineage>
        <taxon>Eukaryota</taxon>
        <taxon>Fungi</taxon>
        <taxon>Dikarya</taxon>
        <taxon>Basidiomycota</taxon>
        <taxon>Agaricomycotina</taxon>
        <taxon>Agaricomycetes</taxon>
        <taxon>Agaricomycetidae</taxon>
        <taxon>Agaricales</taxon>
        <taxon>Agaricineae</taxon>
        <taxon>Hydnangiaceae</taxon>
        <taxon>Laccaria</taxon>
    </lineage>
</organism>
<sequence length="147" mass="16020">MLPNVEVIDLLTGVSLEAILLKPPATTHSQETKLAICLHPWSWLGGRMKDPVLVSLVDRLLSKNYHVLRYNSRGVGRSTGQASFAGFDEAKDLEAIIHWTLDHLPNVSSIVIIGYSHGSLIASLQPPLPAPVQTSHVLLSYPLGPRS</sequence>
<proteinExistence type="predicted"/>